<protein>
    <submittedName>
        <fullName evidence="2">Uncharacterized protein LOC114337725</fullName>
    </submittedName>
</protein>
<sequence length="170" mass="19791">MKMAKSPSDILKERDTYLQHLGEDINKYDKTIQTLTKEQETIDSLITNLQTLKTYPEQEALIPLGKNIYMKGRIVHTGEYFVKRIAHPDSIVMLQTADDTIKRLEEEKKTKEEDIDKAEYAKFQIEERIKILNGEDSFQADKSDMPKQIKSEKGVAVRVGDFYEILEFEE</sequence>
<gene>
    <name evidence="2" type="primary">LOC114337725</name>
</gene>
<dbReference type="Gene3D" id="1.10.287.370">
    <property type="match status" value="1"/>
</dbReference>
<accession>A0A6P7GG95</accession>
<dbReference type="KEGG" id="dvv:114337725"/>
<organism evidence="2">
    <name type="scientific">Diabrotica virgifera virgifera</name>
    <name type="common">western corn rootworm</name>
    <dbReference type="NCBI Taxonomy" id="50390"/>
    <lineage>
        <taxon>Eukaryota</taxon>
        <taxon>Metazoa</taxon>
        <taxon>Ecdysozoa</taxon>
        <taxon>Arthropoda</taxon>
        <taxon>Hexapoda</taxon>
        <taxon>Insecta</taxon>
        <taxon>Pterygota</taxon>
        <taxon>Neoptera</taxon>
        <taxon>Endopterygota</taxon>
        <taxon>Coleoptera</taxon>
        <taxon>Polyphaga</taxon>
        <taxon>Cucujiformia</taxon>
        <taxon>Chrysomeloidea</taxon>
        <taxon>Chrysomelidae</taxon>
        <taxon>Galerucinae</taxon>
        <taxon>Diabroticina</taxon>
        <taxon>Diabroticites</taxon>
        <taxon>Diabrotica</taxon>
    </lineage>
</organism>
<name>A0A6P7GG95_DIAVI</name>
<evidence type="ECO:0000256" key="1">
    <source>
        <dbReference type="SAM" id="Coils"/>
    </source>
</evidence>
<dbReference type="InParanoid" id="A0A6P7GG95"/>
<dbReference type="RefSeq" id="XP_028144083.1">
    <property type="nucleotide sequence ID" value="XM_028288282.1"/>
</dbReference>
<proteinExistence type="predicted"/>
<dbReference type="OrthoDB" id="21413at2759"/>
<dbReference type="InterPro" id="IPR009053">
    <property type="entry name" value="Prefoldin"/>
</dbReference>
<evidence type="ECO:0000313" key="2">
    <source>
        <dbReference type="RefSeq" id="XP_028144083.1"/>
    </source>
</evidence>
<feature type="coiled-coil region" evidence="1">
    <location>
        <begin position="94"/>
        <end position="121"/>
    </location>
</feature>
<dbReference type="Pfam" id="PF02996">
    <property type="entry name" value="Prefoldin"/>
    <property type="match status" value="1"/>
</dbReference>
<dbReference type="SUPFAM" id="SSF46579">
    <property type="entry name" value="Prefoldin"/>
    <property type="match status" value="1"/>
</dbReference>
<dbReference type="InterPro" id="IPR004127">
    <property type="entry name" value="Prefoldin_subunit_alpha"/>
</dbReference>
<dbReference type="AlphaFoldDB" id="A0A6P7GG95"/>
<reference evidence="2" key="1">
    <citation type="submission" date="2025-08" db="UniProtKB">
        <authorList>
            <consortium name="RefSeq"/>
        </authorList>
    </citation>
    <scope>IDENTIFICATION</scope>
    <source>
        <tissue evidence="2">Whole insect</tissue>
    </source>
</reference>
<keyword evidence="1" id="KW-0175">Coiled coil</keyword>